<reference evidence="3" key="1">
    <citation type="submission" date="2020-11" db="EMBL/GenBank/DDBJ databases">
        <authorList>
            <person name="Tran Van P."/>
        </authorList>
    </citation>
    <scope>NUCLEOTIDE SEQUENCE</scope>
</reference>
<keyword evidence="4" id="KW-1185">Reference proteome</keyword>
<dbReference type="PANTHER" id="PTHR23048:SF49">
    <property type="entry name" value="FI08416P-RELATED"/>
    <property type="match status" value="1"/>
</dbReference>
<dbReference type="Gene3D" id="1.10.238.10">
    <property type="entry name" value="EF-hand"/>
    <property type="match status" value="1"/>
</dbReference>
<feature type="domain" description="EF-hand" evidence="2">
    <location>
        <begin position="7"/>
        <end position="42"/>
    </location>
</feature>
<sequence length="88" mass="9961">MSAISEDQIQEYKETFGIFDSKGDGMVSVGQVGDVIRALGQNPTEADIKKCCEIYKPEDRISFETFMPIMQTIVKNRKKYSVDEFVEG</sequence>
<dbReference type="InterPro" id="IPR011992">
    <property type="entry name" value="EF-hand-dom_pair"/>
</dbReference>
<dbReference type="PROSITE" id="PS50222">
    <property type="entry name" value="EF_HAND_2"/>
    <property type="match status" value="1"/>
</dbReference>
<evidence type="ECO:0000259" key="2">
    <source>
        <dbReference type="PROSITE" id="PS50222"/>
    </source>
</evidence>
<dbReference type="GO" id="GO:0005509">
    <property type="term" value="F:calcium ion binding"/>
    <property type="evidence" value="ECO:0007669"/>
    <property type="project" value="InterPro"/>
</dbReference>
<gene>
    <name evidence="3" type="ORF">ONB1V03_LOCUS23653</name>
</gene>
<dbReference type="Proteomes" id="UP000728032">
    <property type="component" value="Unassembled WGS sequence"/>
</dbReference>
<dbReference type="InterPro" id="IPR050230">
    <property type="entry name" value="CALM/Myosin/TropC-like"/>
</dbReference>
<feature type="non-terminal residue" evidence="3">
    <location>
        <position position="88"/>
    </location>
</feature>
<dbReference type="FunFam" id="1.10.238.10:FF:000178">
    <property type="entry name" value="Calmodulin-2 A"/>
    <property type="match status" value="1"/>
</dbReference>
<dbReference type="EMBL" id="CAJPVJ010061726">
    <property type="protein sequence ID" value="CAG2184233.1"/>
    <property type="molecule type" value="Genomic_DNA"/>
</dbReference>
<organism evidence="3">
    <name type="scientific">Oppiella nova</name>
    <dbReference type="NCBI Taxonomy" id="334625"/>
    <lineage>
        <taxon>Eukaryota</taxon>
        <taxon>Metazoa</taxon>
        <taxon>Ecdysozoa</taxon>
        <taxon>Arthropoda</taxon>
        <taxon>Chelicerata</taxon>
        <taxon>Arachnida</taxon>
        <taxon>Acari</taxon>
        <taxon>Acariformes</taxon>
        <taxon>Sarcoptiformes</taxon>
        <taxon>Oribatida</taxon>
        <taxon>Brachypylina</taxon>
        <taxon>Oppioidea</taxon>
        <taxon>Oppiidae</taxon>
        <taxon>Oppiella</taxon>
    </lineage>
</organism>
<proteinExistence type="predicted"/>
<dbReference type="InterPro" id="IPR002048">
    <property type="entry name" value="EF_hand_dom"/>
</dbReference>
<protein>
    <recommendedName>
        <fullName evidence="2">EF-hand domain-containing protein</fullName>
    </recommendedName>
</protein>
<name>A0A7R9MVL6_9ACAR</name>
<keyword evidence="1" id="KW-0677">Repeat</keyword>
<dbReference type="GO" id="GO:0016460">
    <property type="term" value="C:myosin II complex"/>
    <property type="evidence" value="ECO:0007669"/>
    <property type="project" value="TreeGrafter"/>
</dbReference>
<dbReference type="EMBL" id="OC976551">
    <property type="protein sequence ID" value="CAD7668784.1"/>
    <property type="molecule type" value="Genomic_DNA"/>
</dbReference>
<accession>A0A7R9MVL6</accession>
<evidence type="ECO:0000313" key="4">
    <source>
        <dbReference type="Proteomes" id="UP000728032"/>
    </source>
</evidence>
<dbReference type="SUPFAM" id="SSF47473">
    <property type="entry name" value="EF-hand"/>
    <property type="match status" value="1"/>
</dbReference>
<dbReference type="AlphaFoldDB" id="A0A7R9MVL6"/>
<evidence type="ECO:0000313" key="3">
    <source>
        <dbReference type="EMBL" id="CAD7668784.1"/>
    </source>
</evidence>
<dbReference type="OrthoDB" id="5959761at2759"/>
<dbReference type="PANTHER" id="PTHR23048">
    <property type="entry name" value="MYOSIN LIGHT CHAIN 1, 3"/>
    <property type="match status" value="1"/>
</dbReference>
<evidence type="ECO:0000256" key="1">
    <source>
        <dbReference type="ARBA" id="ARBA00022737"/>
    </source>
</evidence>